<evidence type="ECO:0000313" key="2">
    <source>
        <dbReference type="EMBL" id="GAA2615980.1"/>
    </source>
</evidence>
<comment type="caution">
    <text evidence="2">The sequence shown here is derived from an EMBL/GenBank/DDBJ whole genome shotgun (WGS) entry which is preliminary data.</text>
</comment>
<evidence type="ECO:0000313" key="3">
    <source>
        <dbReference type="Proteomes" id="UP001501447"/>
    </source>
</evidence>
<keyword evidence="3" id="KW-1185">Reference proteome</keyword>
<evidence type="ECO:0000259" key="1">
    <source>
        <dbReference type="PROSITE" id="PS51725"/>
    </source>
</evidence>
<accession>A0ABN3Q4L5</accession>
<proteinExistence type="predicted"/>
<keyword evidence="2" id="KW-0560">Oxidoreductase</keyword>
<dbReference type="RefSeq" id="WP_344566462.1">
    <property type="nucleotide sequence ID" value="NZ_BAAARJ010000009.1"/>
</dbReference>
<dbReference type="Proteomes" id="UP001501447">
    <property type="component" value="Unassembled WGS sequence"/>
</dbReference>
<reference evidence="2 3" key="1">
    <citation type="journal article" date="2019" name="Int. J. Syst. Evol. Microbiol.">
        <title>The Global Catalogue of Microorganisms (GCM) 10K type strain sequencing project: providing services to taxonomists for standard genome sequencing and annotation.</title>
        <authorList>
            <consortium name="The Broad Institute Genomics Platform"/>
            <consortium name="The Broad Institute Genome Sequencing Center for Infectious Disease"/>
            <person name="Wu L."/>
            <person name="Ma J."/>
        </authorList>
    </citation>
    <scope>NUCLEOTIDE SEQUENCE [LARGE SCALE GENOMIC DNA]</scope>
    <source>
        <strain evidence="2 3">JCM 16373</strain>
    </source>
</reference>
<name>A0ABN3Q4L5_9ACTN</name>
<feature type="domain" description="ABM" evidence="1">
    <location>
        <begin position="15"/>
        <end position="105"/>
    </location>
</feature>
<organism evidence="2 3">
    <name type="scientific">Streptomyces axinellae</name>
    <dbReference type="NCBI Taxonomy" id="552788"/>
    <lineage>
        <taxon>Bacteria</taxon>
        <taxon>Bacillati</taxon>
        <taxon>Actinomycetota</taxon>
        <taxon>Actinomycetes</taxon>
        <taxon>Kitasatosporales</taxon>
        <taxon>Streptomycetaceae</taxon>
        <taxon>Streptomyces</taxon>
    </lineage>
</organism>
<sequence length="116" mass="12734">MSTPTTTISADADLITLVNVFTVAPERQNELADALDRATNGVFLAVPGFVSANLHVSLDGQRVVNYAQWAGEQQYKEALQRPDVREHIAEVAAIAQAYDPTLTRVRSVHRPHGRRA</sequence>
<dbReference type="InterPro" id="IPR007138">
    <property type="entry name" value="ABM_dom"/>
</dbReference>
<protein>
    <submittedName>
        <fullName evidence="2">Antibiotic biosynthesis monooxygenase</fullName>
    </submittedName>
</protein>
<dbReference type="Gene3D" id="3.30.70.100">
    <property type="match status" value="1"/>
</dbReference>
<dbReference type="InterPro" id="IPR011008">
    <property type="entry name" value="Dimeric_a/b-barrel"/>
</dbReference>
<keyword evidence="2" id="KW-0503">Monooxygenase</keyword>
<dbReference type="SUPFAM" id="SSF54909">
    <property type="entry name" value="Dimeric alpha+beta barrel"/>
    <property type="match status" value="1"/>
</dbReference>
<dbReference type="GO" id="GO:0004497">
    <property type="term" value="F:monooxygenase activity"/>
    <property type="evidence" value="ECO:0007669"/>
    <property type="project" value="UniProtKB-KW"/>
</dbReference>
<dbReference type="PROSITE" id="PS51725">
    <property type="entry name" value="ABM"/>
    <property type="match status" value="1"/>
</dbReference>
<gene>
    <name evidence="2" type="ORF">GCM10009863_32130</name>
</gene>
<dbReference type="EMBL" id="BAAARJ010000009">
    <property type="protein sequence ID" value="GAA2615980.1"/>
    <property type="molecule type" value="Genomic_DNA"/>
</dbReference>
<dbReference type="Pfam" id="PF03992">
    <property type="entry name" value="ABM"/>
    <property type="match status" value="1"/>
</dbReference>